<dbReference type="Proteomes" id="UP000095283">
    <property type="component" value="Unplaced"/>
</dbReference>
<evidence type="ECO:0000313" key="2">
    <source>
        <dbReference type="WBParaSite" id="Hba_03391"/>
    </source>
</evidence>
<accession>A0A1I7WEP5</accession>
<reference evidence="2" key="1">
    <citation type="submission" date="2016-11" db="UniProtKB">
        <authorList>
            <consortium name="WormBaseParasite"/>
        </authorList>
    </citation>
    <scope>IDENTIFICATION</scope>
</reference>
<proteinExistence type="predicted"/>
<evidence type="ECO:0000313" key="1">
    <source>
        <dbReference type="Proteomes" id="UP000095283"/>
    </source>
</evidence>
<name>A0A1I7WEP5_HETBA</name>
<keyword evidence="1" id="KW-1185">Reference proteome</keyword>
<dbReference type="AlphaFoldDB" id="A0A1I7WEP5"/>
<dbReference type="WBParaSite" id="Hba_03391">
    <property type="protein sequence ID" value="Hba_03391"/>
    <property type="gene ID" value="Hba_03391"/>
</dbReference>
<protein>
    <submittedName>
        <fullName evidence="2">Uncharacterized protein</fullName>
    </submittedName>
</protein>
<sequence>MKLCQNGFHCLTTWSFKYCKFFHKIKILTHTKISVKISYLKVTNRLLFQPQKLLSIKKSIQVEQKMEGKEQFFEGKFYKARMLHQHKRQINKNRLQILRQQKACLITTSVLSPLRDEHITSQLSPIEDNQKEEGMDLA</sequence>
<organism evidence="1 2">
    <name type="scientific">Heterorhabditis bacteriophora</name>
    <name type="common">Entomopathogenic nematode worm</name>
    <dbReference type="NCBI Taxonomy" id="37862"/>
    <lineage>
        <taxon>Eukaryota</taxon>
        <taxon>Metazoa</taxon>
        <taxon>Ecdysozoa</taxon>
        <taxon>Nematoda</taxon>
        <taxon>Chromadorea</taxon>
        <taxon>Rhabditida</taxon>
        <taxon>Rhabditina</taxon>
        <taxon>Rhabditomorpha</taxon>
        <taxon>Strongyloidea</taxon>
        <taxon>Heterorhabditidae</taxon>
        <taxon>Heterorhabditis</taxon>
    </lineage>
</organism>